<dbReference type="Proteomes" id="UP001286313">
    <property type="component" value="Unassembled WGS sequence"/>
</dbReference>
<dbReference type="SMART" id="SM00233">
    <property type="entry name" value="PH"/>
    <property type="match status" value="2"/>
</dbReference>
<dbReference type="FunFam" id="2.30.29.30:FF:000046">
    <property type="entry name" value="FERM, RhoGEF and pleckstrin domain-containing protein 1"/>
    <property type="match status" value="1"/>
</dbReference>
<dbReference type="InterPro" id="IPR011993">
    <property type="entry name" value="PH-like_dom_sf"/>
</dbReference>
<dbReference type="Pfam" id="PF00169">
    <property type="entry name" value="PH"/>
    <property type="match status" value="2"/>
</dbReference>
<feature type="domain" description="PH" evidence="2">
    <location>
        <begin position="353"/>
        <end position="450"/>
    </location>
</feature>
<dbReference type="PANTHER" id="PTHR45858:SF5">
    <property type="entry name" value="MOESIN_EZRIN_RADIXIN HOMOLOG 1"/>
    <property type="match status" value="1"/>
</dbReference>
<gene>
    <name evidence="4" type="ORF">Pcinc_005542</name>
</gene>
<name>A0AAE1L0G7_PETCI</name>
<keyword evidence="5" id="KW-1185">Reference proteome</keyword>
<dbReference type="CDD" id="cd01220">
    <property type="entry name" value="PH1_FARP1-like"/>
    <property type="match status" value="1"/>
</dbReference>
<dbReference type="InterPro" id="IPR051835">
    <property type="entry name" value="RAC1-GEF"/>
</dbReference>
<dbReference type="CDD" id="cd00160">
    <property type="entry name" value="RhoGEF"/>
    <property type="match status" value="1"/>
</dbReference>
<feature type="compositionally biased region" description="Pro residues" evidence="1">
    <location>
        <begin position="28"/>
        <end position="37"/>
    </location>
</feature>
<organism evidence="4 5">
    <name type="scientific">Petrolisthes cinctipes</name>
    <name type="common">Flat porcelain crab</name>
    <dbReference type="NCBI Taxonomy" id="88211"/>
    <lineage>
        <taxon>Eukaryota</taxon>
        <taxon>Metazoa</taxon>
        <taxon>Ecdysozoa</taxon>
        <taxon>Arthropoda</taxon>
        <taxon>Crustacea</taxon>
        <taxon>Multicrustacea</taxon>
        <taxon>Malacostraca</taxon>
        <taxon>Eumalacostraca</taxon>
        <taxon>Eucarida</taxon>
        <taxon>Decapoda</taxon>
        <taxon>Pleocyemata</taxon>
        <taxon>Anomura</taxon>
        <taxon>Galatheoidea</taxon>
        <taxon>Porcellanidae</taxon>
        <taxon>Petrolisthes</taxon>
    </lineage>
</organism>
<accession>A0AAE1L0G7</accession>
<evidence type="ECO:0000259" key="2">
    <source>
        <dbReference type="PROSITE" id="PS50003"/>
    </source>
</evidence>
<feature type="domain" description="PH" evidence="2">
    <location>
        <begin position="529"/>
        <end position="626"/>
    </location>
</feature>
<comment type="caution">
    <text evidence="4">The sequence shown here is derived from an EMBL/GenBank/DDBJ whole genome shotgun (WGS) entry which is preliminary data.</text>
</comment>
<evidence type="ECO:0000259" key="3">
    <source>
        <dbReference type="PROSITE" id="PS50010"/>
    </source>
</evidence>
<dbReference type="InterPro" id="IPR000219">
    <property type="entry name" value="DH_dom"/>
</dbReference>
<feature type="region of interest" description="Disordered" evidence="1">
    <location>
        <begin position="15"/>
        <end position="127"/>
    </location>
</feature>
<dbReference type="CDD" id="cd13235">
    <property type="entry name" value="PH2_FARP1-like"/>
    <property type="match status" value="1"/>
</dbReference>
<dbReference type="SUPFAM" id="SSF50729">
    <property type="entry name" value="PH domain-like"/>
    <property type="match status" value="2"/>
</dbReference>
<dbReference type="SUPFAM" id="SSF48065">
    <property type="entry name" value="DBL homology domain (DH-domain)"/>
    <property type="match status" value="1"/>
</dbReference>
<dbReference type="Gene3D" id="2.30.29.30">
    <property type="entry name" value="Pleckstrin-homology domain (PH domain)/Phosphotyrosine-binding domain (PTB)"/>
    <property type="match status" value="2"/>
</dbReference>
<evidence type="ECO:0008006" key="6">
    <source>
        <dbReference type="Google" id="ProtNLM"/>
    </source>
</evidence>
<sequence length="647" mass="73163">MQNYRHITVLAFKADGAITSDIGVDKPPSSPPSPPLQATPSTPEQQQQQQQQPPSPATTPSPLYATPHHHPGTPTTPTQLSPHKENIPVSNHINNRVDTIPNGHDSQSSGNVGTVGGMEGGESKKRKYPSDRSYFIAKEILTTERTYKKDLEVVNVWLREEVGKEEGLGCEALTQLFQLVDPIYECHTALLKDLDARLAQWDGRASGANKLESQRVGDIMLEHMGMLKLYEQYLEGHKTILDGLEATLRKNRRFEQTYRDFEAQKVCYLPLTSFLLKPLHRLHHYHLLLDRLVRHYGSASHHDYRECMTAKAKLSQVIKVMTPTLLSSENVVKVVELQRDLIGIDNLVQPGREFLREGCLQKLSRKGYQQRMFFLFSDVLLYTNRTTTPVLQFKVHGQLPLRGVMVEETESRMGATNCFTIYGGNRALMVAAGSEEEKAKWLGDLTLAITQAKSRPDDAFHYLSLKSISSSDEVLDRSDLGGVDEAVGQGRTGLGEKAGPPQQRSNTTVHVCWHRATSVSAHDYTLAVQNQLSGYLLRKFKNSMGWQKLWVVFTNFCLFFYKTFQDDFPLASLPLLGYNITTPGEDDQIQKEFVFKLQFKNHVYFFRAESEFTFSRWMEVIATATQNSARSSRSLGHRDTENDSIRL</sequence>
<evidence type="ECO:0000313" key="5">
    <source>
        <dbReference type="Proteomes" id="UP001286313"/>
    </source>
</evidence>
<feature type="domain" description="DH" evidence="3">
    <location>
        <begin position="132"/>
        <end position="324"/>
    </location>
</feature>
<dbReference type="PROSITE" id="PS50003">
    <property type="entry name" value="PH_DOMAIN"/>
    <property type="match status" value="2"/>
</dbReference>
<dbReference type="Pfam" id="PF00621">
    <property type="entry name" value="RhoGEF"/>
    <property type="match status" value="1"/>
</dbReference>
<feature type="compositionally biased region" description="Polar residues" evidence="1">
    <location>
        <begin position="88"/>
        <end position="97"/>
    </location>
</feature>
<dbReference type="PROSITE" id="PS50010">
    <property type="entry name" value="DH_2"/>
    <property type="match status" value="1"/>
</dbReference>
<proteinExistence type="predicted"/>
<evidence type="ECO:0000256" key="1">
    <source>
        <dbReference type="SAM" id="MobiDB-lite"/>
    </source>
</evidence>
<dbReference type="PANTHER" id="PTHR45858">
    <property type="entry name" value="FERM DOMAIN CONTAINING PROTEIN"/>
    <property type="match status" value="1"/>
</dbReference>
<dbReference type="Gene3D" id="1.20.900.10">
    <property type="entry name" value="Dbl homology (DH) domain"/>
    <property type="match status" value="1"/>
</dbReference>
<dbReference type="InterPro" id="IPR035899">
    <property type="entry name" value="DBL_dom_sf"/>
</dbReference>
<dbReference type="EMBL" id="JAWQEG010000413">
    <property type="protein sequence ID" value="KAK3890512.1"/>
    <property type="molecule type" value="Genomic_DNA"/>
</dbReference>
<dbReference type="InterPro" id="IPR001849">
    <property type="entry name" value="PH_domain"/>
</dbReference>
<feature type="compositionally biased region" description="Low complexity" evidence="1">
    <location>
        <begin position="60"/>
        <end position="78"/>
    </location>
</feature>
<reference evidence="4" key="1">
    <citation type="submission" date="2023-10" db="EMBL/GenBank/DDBJ databases">
        <title>Genome assemblies of two species of porcelain crab, Petrolisthes cinctipes and Petrolisthes manimaculis (Anomura: Porcellanidae).</title>
        <authorList>
            <person name="Angst P."/>
        </authorList>
    </citation>
    <scope>NUCLEOTIDE SEQUENCE</scope>
    <source>
        <strain evidence="4">PB745_01</strain>
        <tissue evidence="4">Gill</tissue>
    </source>
</reference>
<dbReference type="AlphaFoldDB" id="A0AAE1L0G7"/>
<evidence type="ECO:0000313" key="4">
    <source>
        <dbReference type="EMBL" id="KAK3890512.1"/>
    </source>
</evidence>
<dbReference type="GO" id="GO:0005085">
    <property type="term" value="F:guanyl-nucleotide exchange factor activity"/>
    <property type="evidence" value="ECO:0007669"/>
    <property type="project" value="InterPro"/>
</dbReference>
<protein>
    <recommendedName>
        <fullName evidence="6">FERM, RhoGEF and pleckstrin domain protein 2</fullName>
    </recommendedName>
</protein>
<feature type="compositionally biased region" description="Low complexity" evidence="1">
    <location>
        <begin position="38"/>
        <end position="52"/>
    </location>
</feature>
<dbReference type="SMART" id="SM00325">
    <property type="entry name" value="RhoGEF"/>
    <property type="match status" value="1"/>
</dbReference>
<dbReference type="FunFam" id="1.20.900.10:FF:000021">
    <property type="entry name" value="FERM, RhoGEF and pleckstrin domain-containing protein 1"/>
    <property type="match status" value="1"/>
</dbReference>